<dbReference type="InterPro" id="IPR038720">
    <property type="entry name" value="YprB_RNase_H-like_dom"/>
</dbReference>
<accession>A0A1I2JH18</accession>
<gene>
    <name evidence="2" type="ORF">SAMN04487885_10281</name>
</gene>
<evidence type="ECO:0000313" key="3">
    <source>
        <dbReference type="Proteomes" id="UP000182135"/>
    </source>
</evidence>
<dbReference type="Proteomes" id="UP000182135">
    <property type="component" value="Unassembled WGS sequence"/>
</dbReference>
<dbReference type="InterPro" id="IPR012337">
    <property type="entry name" value="RNaseH-like_sf"/>
</dbReference>
<protein>
    <submittedName>
        <fullName evidence="2">RNase_H superfamily protein</fullName>
    </submittedName>
</protein>
<dbReference type="EMBL" id="FOOE01000002">
    <property type="protein sequence ID" value="SFF54132.1"/>
    <property type="molecule type" value="Genomic_DNA"/>
</dbReference>
<organism evidence="2 3">
    <name type="scientific">Clostridium cadaveris</name>
    <dbReference type="NCBI Taxonomy" id="1529"/>
    <lineage>
        <taxon>Bacteria</taxon>
        <taxon>Bacillati</taxon>
        <taxon>Bacillota</taxon>
        <taxon>Clostridia</taxon>
        <taxon>Eubacteriales</taxon>
        <taxon>Clostridiaceae</taxon>
        <taxon>Clostridium</taxon>
    </lineage>
</organism>
<keyword evidence="3" id="KW-1185">Reference proteome</keyword>
<dbReference type="Pfam" id="PF13482">
    <property type="entry name" value="RNase_H_2"/>
    <property type="match status" value="1"/>
</dbReference>
<dbReference type="eggNOG" id="COG3359">
    <property type="taxonomic scope" value="Bacteria"/>
</dbReference>
<name>A0A1I2JH18_9CLOT</name>
<evidence type="ECO:0000313" key="2">
    <source>
        <dbReference type="EMBL" id="SFF54132.1"/>
    </source>
</evidence>
<dbReference type="SUPFAM" id="SSF53098">
    <property type="entry name" value="Ribonuclease H-like"/>
    <property type="match status" value="1"/>
</dbReference>
<reference evidence="2 3" key="1">
    <citation type="submission" date="2016-10" db="EMBL/GenBank/DDBJ databases">
        <authorList>
            <person name="de Groot N.N."/>
        </authorList>
    </citation>
    <scope>NUCLEOTIDE SEQUENCE [LARGE SCALE GENOMIC DNA]</scope>
    <source>
        <strain evidence="2 3">NLAE-zl-G419</strain>
    </source>
</reference>
<sequence>MTVIIRDNTIEVGEFSEEDILSVEDDIYVYKKALYFDLEHYVYKHPICIGVFGCAYYDEEENSLKVIQYMLESKREIKDILIMAVKYFTYAKEVLNKEYIVTFSGNNDFFVINYLLEKYHLKFDFKSSFKDLDLQKAFEKKTKENIGLKALEKKIGIEREGELISGSTLAKTFAKVVKDKDYINRMPEEKIEKILLYNEQDVVNLFHILTKWNTMDHEEKEDEKS</sequence>
<proteinExistence type="predicted"/>
<feature type="domain" description="YprB ribonuclease H-like" evidence="1">
    <location>
        <begin position="34"/>
        <end position="212"/>
    </location>
</feature>
<dbReference type="STRING" id="1529.SAMN04487885_10281"/>
<dbReference type="AlphaFoldDB" id="A0A1I2JH18"/>
<evidence type="ECO:0000259" key="1">
    <source>
        <dbReference type="Pfam" id="PF13482"/>
    </source>
</evidence>